<organism evidence="1">
    <name type="scientific">freshwater metagenome</name>
    <dbReference type="NCBI Taxonomy" id="449393"/>
    <lineage>
        <taxon>unclassified sequences</taxon>
        <taxon>metagenomes</taxon>
        <taxon>ecological metagenomes</taxon>
    </lineage>
</organism>
<evidence type="ECO:0000313" key="1">
    <source>
        <dbReference type="EMBL" id="CAB4659003.1"/>
    </source>
</evidence>
<dbReference type="EMBL" id="CAEZWE010000057">
    <property type="protein sequence ID" value="CAB4659003.1"/>
    <property type="molecule type" value="Genomic_DNA"/>
</dbReference>
<protein>
    <submittedName>
        <fullName evidence="1">Unannotated protein</fullName>
    </submittedName>
</protein>
<accession>A0A6J6LE27</accession>
<gene>
    <name evidence="1" type="ORF">UFOPK2169_01271</name>
</gene>
<name>A0A6J6LE27_9ZZZZ</name>
<reference evidence="1" key="1">
    <citation type="submission" date="2020-05" db="EMBL/GenBank/DDBJ databases">
        <authorList>
            <person name="Chiriac C."/>
            <person name="Salcher M."/>
            <person name="Ghai R."/>
            <person name="Kavagutti S V."/>
        </authorList>
    </citation>
    <scope>NUCLEOTIDE SEQUENCE</scope>
</reference>
<dbReference type="AlphaFoldDB" id="A0A6J6LE27"/>
<proteinExistence type="predicted"/>
<sequence>MMHPTFVDIGITHAGNGAPRSAVNQHSIYVLVSKCIVKHLKLYARYRGDIETYSEPGLF</sequence>